<gene>
    <name evidence="2" type="ORF">ABT404_54320</name>
</gene>
<keyword evidence="3" id="KW-1185">Reference proteome</keyword>
<proteinExistence type="predicted"/>
<organism evidence="2 3">
    <name type="scientific">Streptomyces hyaluromycini</name>
    <dbReference type="NCBI Taxonomy" id="1377993"/>
    <lineage>
        <taxon>Bacteria</taxon>
        <taxon>Bacillati</taxon>
        <taxon>Actinomycetota</taxon>
        <taxon>Actinomycetes</taxon>
        <taxon>Kitasatosporales</taxon>
        <taxon>Streptomycetaceae</taxon>
        <taxon>Streptomyces</taxon>
    </lineage>
</organism>
<evidence type="ECO:0000313" key="3">
    <source>
        <dbReference type="Proteomes" id="UP001474181"/>
    </source>
</evidence>
<reference evidence="2 3" key="1">
    <citation type="submission" date="2024-06" db="EMBL/GenBank/DDBJ databases">
        <title>The Natural Products Discovery Center: Release of the First 8490 Sequenced Strains for Exploring Actinobacteria Biosynthetic Diversity.</title>
        <authorList>
            <person name="Kalkreuter E."/>
            <person name="Kautsar S.A."/>
            <person name="Yang D."/>
            <person name="Bader C.D."/>
            <person name="Teijaro C.N."/>
            <person name="Fluegel L."/>
            <person name="Davis C.M."/>
            <person name="Simpson J.R."/>
            <person name="Lauterbach L."/>
            <person name="Steele A.D."/>
            <person name="Gui C."/>
            <person name="Meng S."/>
            <person name="Li G."/>
            <person name="Viehrig K."/>
            <person name="Ye F."/>
            <person name="Su P."/>
            <person name="Kiefer A.F."/>
            <person name="Nichols A."/>
            <person name="Cepeda A.J."/>
            <person name="Yan W."/>
            <person name="Fan B."/>
            <person name="Jiang Y."/>
            <person name="Adhikari A."/>
            <person name="Zheng C.-J."/>
            <person name="Schuster L."/>
            <person name="Cowan T.M."/>
            <person name="Smanski M.J."/>
            <person name="Chevrette M.G."/>
            <person name="De Carvalho L.P.S."/>
            <person name="Shen B."/>
        </authorList>
    </citation>
    <scope>NUCLEOTIDE SEQUENCE [LARGE SCALE GENOMIC DNA]</scope>
    <source>
        <strain evidence="2 3">NPDC000234</strain>
    </source>
</reference>
<comment type="caution">
    <text evidence="2">The sequence shown here is derived from an EMBL/GenBank/DDBJ whole genome shotgun (WGS) entry which is preliminary data.</text>
</comment>
<evidence type="ECO:0000313" key="2">
    <source>
        <dbReference type="EMBL" id="MER7188342.1"/>
    </source>
</evidence>
<sequence length="398" mass="44189">NALAHPPAPPGPEPVVPDSPSQQEDVFAPLDPATDLWPLPGVEDRIVALAEETEERERASGRSVTHTRDNMIEYWKERFVASVDYILHRRGGGHRKRLAAGLAAAERKLAGEYRRLRAQAYAAADKRNAETRRLRSEQDPDVVDEILALHRAEEESYAVRLANVLARVDALRRDYANRWRQVAERAAREYVVIAANEAEFILQKPQTEVRVYGLPEYLEGTVPAADRPDVLAQGQDVPGSSPTVVRFIEAVQKETGWHVKADNYPNHANSNPLLGDKESVGEYSFDMDLSGFLKFTEDGFYERDKLVGFLVAVDRAARHERIAWNAYYNDAVVAGRVNAAAGRSRITFSGGGGPKNNPGSFHHGPGLYVLHMHFNVMPVDIAAQYLAGNPTAPKIEID</sequence>
<dbReference type="EMBL" id="JBEPEK010001179">
    <property type="protein sequence ID" value="MER7188342.1"/>
    <property type="molecule type" value="Genomic_DNA"/>
</dbReference>
<dbReference type="Proteomes" id="UP001474181">
    <property type="component" value="Unassembled WGS sequence"/>
</dbReference>
<name>A0ABV1XH22_9ACTN</name>
<accession>A0ABV1XH22</accession>
<feature type="region of interest" description="Disordered" evidence="1">
    <location>
        <begin position="1"/>
        <end position="33"/>
    </location>
</feature>
<evidence type="ECO:0000256" key="1">
    <source>
        <dbReference type="SAM" id="MobiDB-lite"/>
    </source>
</evidence>
<dbReference type="RefSeq" id="WP_350793270.1">
    <property type="nucleotide sequence ID" value="NZ_JBEPEK010001179.1"/>
</dbReference>
<feature type="compositionally biased region" description="Pro residues" evidence="1">
    <location>
        <begin position="1"/>
        <end position="17"/>
    </location>
</feature>
<feature type="non-terminal residue" evidence="2">
    <location>
        <position position="1"/>
    </location>
</feature>
<protein>
    <submittedName>
        <fullName evidence="2">Uncharacterized protein</fullName>
    </submittedName>
</protein>